<accession>A0A8T0V6I6</accession>
<feature type="domain" description="Calmodulin binding protein-like N-terminal" evidence="9">
    <location>
        <begin position="199"/>
        <end position="336"/>
    </location>
</feature>
<comment type="subcellular location">
    <subcellularLocation>
        <location evidence="1">Nucleus</location>
    </subcellularLocation>
</comment>
<dbReference type="AlphaFoldDB" id="A0A8T0V6I6"/>
<dbReference type="GO" id="GO:0080142">
    <property type="term" value="P:regulation of salicylic acid biosynthetic process"/>
    <property type="evidence" value="ECO:0007669"/>
    <property type="project" value="TreeGrafter"/>
</dbReference>
<dbReference type="InterPro" id="IPR046831">
    <property type="entry name" value="Calmodulin_bind_N"/>
</dbReference>
<feature type="region of interest" description="Disordered" evidence="8">
    <location>
        <begin position="57"/>
        <end position="81"/>
    </location>
</feature>
<comment type="similarity">
    <text evidence="2">Belongs to the plant ACBP60 protein family.</text>
</comment>
<dbReference type="GO" id="GO:0043565">
    <property type="term" value="F:sequence-specific DNA binding"/>
    <property type="evidence" value="ECO:0007669"/>
    <property type="project" value="TreeGrafter"/>
</dbReference>
<keyword evidence="7" id="KW-0539">Nucleus</keyword>
<evidence type="ECO:0000256" key="5">
    <source>
        <dbReference type="ARBA" id="ARBA00023159"/>
    </source>
</evidence>
<evidence type="ECO:0000313" key="13">
    <source>
        <dbReference type="Proteomes" id="UP000823388"/>
    </source>
</evidence>
<dbReference type="PANTHER" id="PTHR31713:SF10">
    <property type="entry name" value="EXPRESSED PROTEIN"/>
    <property type="match status" value="1"/>
</dbReference>
<evidence type="ECO:0000256" key="1">
    <source>
        <dbReference type="ARBA" id="ARBA00004123"/>
    </source>
</evidence>
<gene>
    <name evidence="12" type="ORF">PVAP13_3KG474400</name>
</gene>
<proteinExistence type="inferred from homology"/>
<evidence type="ECO:0000256" key="2">
    <source>
        <dbReference type="ARBA" id="ARBA00007214"/>
    </source>
</evidence>
<dbReference type="GO" id="GO:0005516">
    <property type="term" value="F:calmodulin binding"/>
    <property type="evidence" value="ECO:0007669"/>
    <property type="project" value="InterPro"/>
</dbReference>
<dbReference type="GO" id="GO:0003700">
    <property type="term" value="F:DNA-binding transcription factor activity"/>
    <property type="evidence" value="ECO:0007669"/>
    <property type="project" value="TreeGrafter"/>
</dbReference>
<evidence type="ECO:0000259" key="10">
    <source>
        <dbReference type="Pfam" id="PF20451"/>
    </source>
</evidence>
<dbReference type="Pfam" id="PF20451">
    <property type="entry name" value="Calmod_bind_M"/>
    <property type="match status" value="1"/>
</dbReference>
<dbReference type="Pfam" id="PF20452">
    <property type="entry name" value="Calmod_bind_C"/>
    <property type="match status" value="1"/>
</dbReference>
<keyword evidence="4" id="KW-0238">DNA-binding</keyword>
<evidence type="ECO:0000259" key="11">
    <source>
        <dbReference type="Pfam" id="PF20452"/>
    </source>
</evidence>
<evidence type="ECO:0000256" key="8">
    <source>
        <dbReference type="SAM" id="MobiDB-lite"/>
    </source>
</evidence>
<dbReference type="InterPro" id="IPR012416">
    <property type="entry name" value="CBP60"/>
</dbReference>
<dbReference type="GO" id="GO:0005634">
    <property type="term" value="C:nucleus"/>
    <property type="evidence" value="ECO:0007669"/>
    <property type="project" value="UniProtKB-SubCell"/>
</dbReference>
<evidence type="ECO:0000256" key="4">
    <source>
        <dbReference type="ARBA" id="ARBA00023125"/>
    </source>
</evidence>
<evidence type="ECO:0000256" key="7">
    <source>
        <dbReference type="ARBA" id="ARBA00023242"/>
    </source>
</evidence>
<feature type="region of interest" description="Disordered" evidence="8">
    <location>
        <begin position="637"/>
        <end position="689"/>
    </location>
</feature>
<dbReference type="InterPro" id="IPR046829">
    <property type="entry name" value="Calmod_bind_C"/>
</dbReference>
<feature type="domain" description="Calmodulin binding protein C-terminal" evidence="11">
    <location>
        <begin position="425"/>
        <end position="480"/>
    </location>
</feature>
<feature type="compositionally biased region" description="Polar residues" evidence="8">
    <location>
        <begin position="637"/>
        <end position="651"/>
    </location>
</feature>
<evidence type="ECO:0000256" key="6">
    <source>
        <dbReference type="ARBA" id="ARBA00023163"/>
    </source>
</evidence>
<feature type="domain" description="Calmodulin binding protein central" evidence="10">
    <location>
        <begin position="350"/>
        <end position="415"/>
    </location>
</feature>
<evidence type="ECO:0000313" key="12">
    <source>
        <dbReference type="EMBL" id="KAG2629915.1"/>
    </source>
</evidence>
<dbReference type="EMBL" id="CM029041">
    <property type="protein sequence ID" value="KAG2629915.1"/>
    <property type="molecule type" value="Genomic_DNA"/>
</dbReference>
<dbReference type="InterPro" id="IPR046830">
    <property type="entry name" value="Calmod_bind_M"/>
</dbReference>
<comment type="caution">
    <text evidence="12">The sequence shown here is derived from an EMBL/GenBank/DDBJ whole genome shotgun (WGS) entry which is preliminary data.</text>
</comment>
<dbReference type="PANTHER" id="PTHR31713">
    <property type="entry name" value="OS02G0177800 PROTEIN"/>
    <property type="match status" value="1"/>
</dbReference>
<keyword evidence="6" id="KW-0804">Transcription</keyword>
<sequence length="689" mass="77567">MASTRILIDICSMHSFPRPLLASAALYKRGADAYACVLHSRPGGASDWERERRVERPRAMIAEEPPAKRQKTTAPSGEAPMPRSRMLRRTLFAVMFLVRMSVRIASLTKIRLMIQRHVGLAFRLVSGQIDGLRHEVARGHRQIESLYHEVVRGHREIEILRNEVGRLTHPCSNCHADQHARLELNQEQATTDGSNTNIRLLFQNGLKQPIYTDEDVTSENNAAIKLAMFQGDNVVTSGALSGAKVEILVLRCEFSNKCRGNWTEDDFDKHIMQGRDGQDLVLGSEWLTNGEVELSQIRFKEGSCRKKVIIAARVCKSEKTSDRVQEAIMKPVLVLDRRNKPNEKRHPPRLDDELYRLEEISRDGVYHRRLHDAKIYKVEGFLKALNEDSNKLRRILKMEKQQISWSRLTKHARECVPEDRQELKRYQSEEGNVVLFFNCVHNLIGAAFPHEYIACQRFDTAQKALANKWKQHAYDKLEGISPDFILKGNIPEPISSSTDVAAAPSILLAGASPPIFSANQFSSYQGTGAAQNLPYGKHVMGPIYPTTNCNPTIPEDLNTHLYQGSGAAENLPQEEHLRGSIYPITNCGPIVTDRDDLNTHYCQDLHGQQQTFSLWPQNPQGLMDFSYPTELTSMNFNLHQDSSGASTSAQPNFGPHHHSQSHQTVSVTEQDEGPGCPELPGSGHANNFQ</sequence>
<keyword evidence="3" id="KW-0805">Transcription regulation</keyword>
<organism evidence="12 13">
    <name type="scientific">Panicum virgatum</name>
    <name type="common">Blackwell switchgrass</name>
    <dbReference type="NCBI Taxonomy" id="38727"/>
    <lineage>
        <taxon>Eukaryota</taxon>
        <taxon>Viridiplantae</taxon>
        <taxon>Streptophyta</taxon>
        <taxon>Embryophyta</taxon>
        <taxon>Tracheophyta</taxon>
        <taxon>Spermatophyta</taxon>
        <taxon>Magnoliopsida</taxon>
        <taxon>Liliopsida</taxon>
        <taxon>Poales</taxon>
        <taxon>Poaceae</taxon>
        <taxon>PACMAD clade</taxon>
        <taxon>Panicoideae</taxon>
        <taxon>Panicodae</taxon>
        <taxon>Paniceae</taxon>
        <taxon>Panicinae</taxon>
        <taxon>Panicum</taxon>
        <taxon>Panicum sect. Hiantes</taxon>
    </lineage>
</organism>
<protein>
    <submittedName>
        <fullName evidence="12">Uncharacterized protein</fullName>
    </submittedName>
</protein>
<dbReference type="Proteomes" id="UP000823388">
    <property type="component" value="Chromosome 3K"/>
</dbReference>
<keyword evidence="13" id="KW-1185">Reference proteome</keyword>
<dbReference type="Pfam" id="PF07887">
    <property type="entry name" value="Calmodulin_bind"/>
    <property type="match status" value="1"/>
</dbReference>
<reference evidence="12" key="1">
    <citation type="submission" date="2020-05" db="EMBL/GenBank/DDBJ databases">
        <title>WGS assembly of Panicum virgatum.</title>
        <authorList>
            <person name="Lovell J.T."/>
            <person name="Jenkins J."/>
            <person name="Shu S."/>
            <person name="Juenger T.E."/>
            <person name="Schmutz J."/>
        </authorList>
    </citation>
    <scope>NUCLEOTIDE SEQUENCE</scope>
    <source>
        <strain evidence="12">AP13</strain>
    </source>
</reference>
<evidence type="ECO:0000256" key="3">
    <source>
        <dbReference type="ARBA" id="ARBA00023015"/>
    </source>
</evidence>
<evidence type="ECO:0000259" key="9">
    <source>
        <dbReference type="Pfam" id="PF07887"/>
    </source>
</evidence>
<keyword evidence="5" id="KW-0010">Activator</keyword>
<name>A0A8T0V6I6_PANVG</name>